<evidence type="ECO:0000313" key="2">
    <source>
        <dbReference type="EMBL" id="KAK8560131.1"/>
    </source>
</evidence>
<proteinExistence type="predicted"/>
<dbReference type="EMBL" id="JBBPBM010000014">
    <property type="protein sequence ID" value="KAK8560131.1"/>
    <property type="molecule type" value="Genomic_DNA"/>
</dbReference>
<reference evidence="2 3" key="1">
    <citation type="journal article" date="2024" name="G3 (Bethesda)">
        <title>Genome assembly of Hibiscus sabdariffa L. provides insights into metabolisms of medicinal natural products.</title>
        <authorList>
            <person name="Kim T."/>
        </authorList>
    </citation>
    <scope>NUCLEOTIDE SEQUENCE [LARGE SCALE GENOMIC DNA]</scope>
    <source>
        <strain evidence="2">TK-2024</strain>
        <tissue evidence="2">Old leaves</tissue>
    </source>
</reference>
<protein>
    <submittedName>
        <fullName evidence="2">Uncharacterized protein</fullName>
    </submittedName>
</protein>
<sequence length="195" mass="22111">MKFCSLVYSGGLSRDLDEIFVEIQDPRSLLTHELMSKPLIREKEKKIKGQGINVNAIALKSSKNLQEESSEDESEEDDEMDYLVKNFTRFMKHENERSKHESKKKMMKEPQRVQSSNKRGSSSKKAYVATWSDEEDSTDNEVAHLCFMALQEGEGVPIPEARVPIPTAPELQKVLENVSNGSKTSPTVTNSYKLI</sequence>
<evidence type="ECO:0000256" key="1">
    <source>
        <dbReference type="SAM" id="MobiDB-lite"/>
    </source>
</evidence>
<feature type="region of interest" description="Disordered" evidence="1">
    <location>
        <begin position="92"/>
        <end position="125"/>
    </location>
</feature>
<feature type="compositionally biased region" description="Polar residues" evidence="1">
    <location>
        <begin position="112"/>
        <end position="124"/>
    </location>
</feature>
<accession>A0ABR2EG99</accession>
<name>A0ABR2EG99_9ROSI</name>
<dbReference type="Proteomes" id="UP001472677">
    <property type="component" value="Unassembled WGS sequence"/>
</dbReference>
<keyword evidence="3" id="KW-1185">Reference proteome</keyword>
<evidence type="ECO:0000313" key="3">
    <source>
        <dbReference type="Proteomes" id="UP001472677"/>
    </source>
</evidence>
<organism evidence="2 3">
    <name type="scientific">Hibiscus sabdariffa</name>
    <name type="common">roselle</name>
    <dbReference type="NCBI Taxonomy" id="183260"/>
    <lineage>
        <taxon>Eukaryota</taxon>
        <taxon>Viridiplantae</taxon>
        <taxon>Streptophyta</taxon>
        <taxon>Embryophyta</taxon>
        <taxon>Tracheophyta</taxon>
        <taxon>Spermatophyta</taxon>
        <taxon>Magnoliopsida</taxon>
        <taxon>eudicotyledons</taxon>
        <taxon>Gunneridae</taxon>
        <taxon>Pentapetalae</taxon>
        <taxon>rosids</taxon>
        <taxon>malvids</taxon>
        <taxon>Malvales</taxon>
        <taxon>Malvaceae</taxon>
        <taxon>Malvoideae</taxon>
        <taxon>Hibiscus</taxon>
    </lineage>
</organism>
<comment type="caution">
    <text evidence="2">The sequence shown here is derived from an EMBL/GenBank/DDBJ whole genome shotgun (WGS) entry which is preliminary data.</text>
</comment>
<gene>
    <name evidence="2" type="ORF">V6N12_012934</name>
</gene>